<feature type="chain" id="PRO_5020811237" evidence="1">
    <location>
        <begin position="38"/>
        <end position="262"/>
    </location>
</feature>
<dbReference type="Pfam" id="PF09992">
    <property type="entry name" value="NAGPA"/>
    <property type="match status" value="1"/>
</dbReference>
<sequence>MLRVTIPLVFGPMPLFPKSFLAGAAILSAGLAAPAFADCRNVSHRGEDYIACSFDPAASDIRLHNKDQAGIPFKSFKALSLELRHRDEYLVFAMNGGMYHEDLSPVGLHVEDGIEQTPLNTNPGWGNFHLLPNGVFYVTDGKASVMAAEAYRDAGITPRFATQSGPMLVIDGKLHPRFLPDSDSFKTRNGVGVTTEGQVVFAVSKRPVRFHDFATLFRDALDCPNALFLDGTISSLYAPEINRHDRLFPLGPIIAVVAQFPR</sequence>
<dbReference type="EMBL" id="SLVU01000011">
    <property type="protein sequence ID" value="TCN29060.1"/>
    <property type="molecule type" value="Genomic_DNA"/>
</dbReference>
<evidence type="ECO:0000259" key="2">
    <source>
        <dbReference type="Pfam" id="PF09992"/>
    </source>
</evidence>
<proteinExistence type="predicted"/>
<dbReference type="InterPro" id="IPR018711">
    <property type="entry name" value="NAGPA"/>
</dbReference>
<evidence type="ECO:0000313" key="3">
    <source>
        <dbReference type="EMBL" id="TCN29060.1"/>
    </source>
</evidence>
<keyword evidence="1" id="KW-0732">Signal</keyword>
<comment type="caution">
    <text evidence="3">The sequence shown here is derived from an EMBL/GenBank/DDBJ whole genome shotgun (WGS) entry which is preliminary data.</text>
</comment>
<protein>
    <submittedName>
        <fullName evidence="3">Uncharacterized protein YigE (DUF2233 family)</fullName>
    </submittedName>
</protein>
<dbReference type="Proteomes" id="UP000295043">
    <property type="component" value="Unassembled WGS sequence"/>
</dbReference>
<name>A0A4V2REK8_9HYPH</name>
<gene>
    <name evidence="3" type="ORF">EV184_111162</name>
</gene>
<evidence type="ECO:0000256" key="1">
    <source>
        <dbReference type="SAM" id="SignalP"/>
    </source>
</evidence>
<organism evidence="3 4">
    <name type="scientific">Sinorhizobium americanum</name>
    <dbReference type="NCBI Taxonomy" id="194963"/>
    <lineage>
        <taxon>Bacteria</taxon>
        <taxon>Pseudomonadati</taxon>
        <taxon>Pseudomonadota</taxon>
        <taxon>Alphaproteobacteria</taxon>
        <taxon>Hyphomicrobiales</taxon>
        <taxon>Rhizobiaceae</taxon>
        <taxon>Sinorhizobium/Ensifer group</taxon>
        <taxon>Sinorhizobium</taxon>
    </lineage>
</organism>
<feature type="domain" description="Phosphodiester glycosidase" evidence="2">
    <location>
        <begin position="90"/>
        <end position="237"/>
    </location>
</feature>
<evidence type="ECO:0000313" key="4">
    <source>
        <dbReference type="Proteomes" id="UP000295043"/>
    </source>
</evidence>
<dbReference type="AlphaFoldDB" id="A0A4V2REK8"/>
<reference evidence="3 4" key="1">
    <citation type="submission" date="2019-03" db="EMBL/GenBank/DDBJ databases">
        <title>Genomic Encyclopedia of Type Strains, Phase IV (KMG-V): Genome sequencing to study the core and pangenomes of soil and plant-associated prokaryotes.</title>
        <authorList>
            <person name="Whitman W."/>
        </authorList>
    </citation>
    <scope>NUCLEOTIDE SEQUENCE [LARGE SCALE GENOMIC DNA]</scope>
    <source>
        <strain evidence="3 4">23C40</strain>
    </source>
</reference>
<accession>A0A4V2REK8</accession>
<feature type="signal peptide" evidence="1">
    <location>
        <begin position="1"/>
        <end position="37"/>
    </location>
</feature>